<evidence type="ECO:0000313" key="1">
    <source>
        <dbReference type="EMBL" id="MCI87811.1"/>
    </source>
</evidence>
<feature type="non-terminal residue" evidence="1">
    <location>
        <position position="17"/>
    </location>
</feature>
<accession>A0A392VLF1</accession>
<dbReference type="EMBL" id="LXQA011175988">
    <property type="protein sequence ID" value="MCI87811.1"/>
    <property type="molecule type" value="Genomic_DNA"/>
</dbReference>
<sequence>MRSWESEWLLPALQAIM</sequence>
<name>A0A392VLF1_9FABA</name>
<comment type="caution">
    <text evidence="1">The sequence shown here is derived from an EMBL/GenBank/DDBJ whole genome shotgun (WGS) entry which is preliminary data.</text>
</comment>
<protein>
    <submittedName>
        <fullName evidence="1">Uncharacterized protein</fullName>
    </submittedName>
</protein>
<keyword evidence="2" id="KW-1185">Reference proteome</keyword>
<reference evidence="1 2" key="1">
    <citation type="journal article" date="2018" name="Front. Plant Sci.">
        <title>Red Clover (Trifolium pratense) and Zigzag Clover (T. medium) - A Picture of Genomic Similarities and Differences.</title>
        <authorList>
            <person name="Dluhosova J."/>
            <person name="Istvanek J."/>
            <person name="Nedelnik J."/>
            <person name="Repkova J."/>
        </authorList>
    </citation>
    <scope>NUCLEOTIDE SEQUENCE [LARGE SCALE GENOMIC DNA]</scope>
    <source>
        <strain evidence="2">cv. 10/8</strain>
        <tissue evidence="1">Leaf</tissue>
    </source>
</reference>
<proteinExistence type="predicted"/>
<evidence type="ECO:0000313" key="2">
    <source>
        <dbReference type="Proteomes" id="UP000265520"/>
    </source>
</evidence>
<dbReference type="Proteomes" id="UP000265520">
    <property type="component" value="Unassembled WGS sequence"/>
</dbReference>
<organism evidence="1 2">
    <name type="scientific">Trifolium medium</name>
    <dbReference type="NCBI Taxonomy" id="97028"/>
    <lineage>
        <taxon>Eukaryota</taxon>
        <taxon>Viridiplantae</taxon>
        <taxon>Streptophyta</taxon>
        <taxon>Embryophyta</taxon>
        <taxon>Tracheophyta</taxon>
        <taxon>Spermatophyta</taxon>
        <taxon>Magnoliopsida</taxon>
        <taxon>eudicotyledons</taxon>
        <taxon>Gunneridae</taxon>
        <taxon>Pentapetalae</taxon>
        <taxon>rosids</taxon>
        <taxon>fabids</taxon>
        <taxon>Fabales</taxon>
        <taxon>Fabaceae</taxon>
        <taxon>Papilionoideae</taxon>
        <taxon>50 kb inversion clade</taxon>
        <taxon>NPAAA clade</taxon>
        <taxon>Hologalegina</taxon>
        <taxon>IRL clade</taxon>
        <taxon>Trifolieae</taxon>
        <taxon>Trifolium</taxon>
    </lineage>
</organism>
<dbReference type="AlphaFoldDB" id="A0A392VLF1"/>